<evidence type="ECO:0000256" key="2">
    <source>
        <dbReference type="SAM" id="Phobius"/>
    </source>
</evidence>
<dbReference type="PANTHER" id="PTHR45270">
    <property type="entry name" value="OS03G0832900 PROTEIN"/>
    <property type="match status" value="1"/>
</dbReference>
<keyword evidence="2" id="KW-0472">Membrane</keyword>
<dbReference type="InterPro" id="IPR032843">
    <property type="entry name" value="Jiv"/>
</dbReference>
<accession>A0A8S9FGR2</accession>
<dbReference type="PANTHER" id="PTHR45270:SF4">
    <property type="entry name" value="CHAPERONE DNAJ-DOMAIN SUPERFAMILY PROTEIN"/>
    <property type="match status" value="1"/>
</dbReference>
<dbReference type="Gene3D" id="1.10.287.110">
    <property type="entry name" value="DnaJ domain"/>
    <property type="match status" value="1"/>
</dbReference>
<feature type="compositionally biased region" description="Basic residues" evidence="1">
    <location>
        <begin position="433"/>
        <end position="443"/>
    </location>
</feature>
<feature type="region of interest" description="Disordered" evidence="1">
    <location>
        <begin position="412"/>
        <end position="443"/>
    </location>
</feature>
<evidence type="ECO:0000313" key="4">
    <source>
        <dbReference type="EMBL" id="KAF2532551.1"/>
    </source>
</evidence>
<dbReference type="InterPro" id="IPR036869">
    <property type="entry name" value="J_dom_sf"/>
</dbReference>
<dbReference type="SUPFAM" id="SSF46565">
    <property type="entry name" value="Chaperone J-domain"/>
    <property type="match status" value="1"/>
</dbReference>
<dbReference type="Pfam" id="PF00226">
    <property type="entry name" value="DnaJ"/>
    <property type="match status" value="1"/>
</dbReference>
<feature type="compositionally biased region" description="Polar residues" evidence="1">
    <location>
        <begin position="75"/>
        <end position="89"/>
    </location>
</feature>
<keyword evidence="2" id="KW-0812">Transmembrane</keyword>
<dbReference type="PROSITE" id="PS00636">
    <property type="entry name" value="DNAJ_1"/>
    <property type="match status" value="1"/>
</dbReference>
<feature type="compositionally biased region" description="Gly residues" evidence="1">
    <location>
        <begin position="370"/>
        <end position="379"/>
    </location>
</feature>
<dbReference type="PROSITE" id="PS50076">
    <property type="entry name" value="DNAJ_2"/>
    <property type="match status" value="1"/>
</dbReference>
<reference evidence="4" key="1">
    <citation type="submission" date="2019-12" db="EMBL/GenBank/DDBJ databases">
        <title>Genome sequencing and annotation of Brassica cretica.</title>
        <authorList>
            <person name="Studholme D.J."/>
            <person name="Sarris P.F."/>
        </authorList>
    </citation>
    <scope>NUCLEOTIDE SEQUENCE</scope>
    <source>
        <strain evidence="4">PFS-102/07</strain>
        <tissue evidence="4">Leaf</tissue>
    </source>
</reference>
<evidence type="ECO:0000256" key="1">
    <source>
        <dbReference type="SAM" id="MobiDB-lite"/>
    </source>
</evidence>
<feature type="transmembrane region" description="Helical" evidence="2">
    <location>
        <begin position="212"/>
        <end position="241"/>
    </location>
</feature>
<feature type="region of interest" description="Disordered" evidence="1">
    <location>
        <begin position="75"/>
        <end position="111"/>
    </location>
</feature>
<organism evidence="4">
    <name type="scientific">Brassica cretica</name>
    <name type="common">Mustard</name>
    <dbReference type="NCBI Taxonomy" id="69181"/>
    <lineage>
        <taxon>Eukaryota</taxon>
        <taxon>Viridiplantae</taxon>
        <taxon>Streptophyta</taxon>
        <taxon>Embryophyta</taxon>
        <taxon>Tracheophyta</taxon>
        <taxon>Spermatophyta</taxon>
        <taxon>Magnoliopsida</taxon>
        <taxon>eudicotyledons</taxon>
        <taxon>Gunneridae</taxon>
        <taxon>Pentapetalae</taxon>
        <taxon>rosids</taxon>
        <taxon>malvids</taxon>
        <taxon>Brassicales</taxon>
        <taxon>Brassicaceae</taxon>
        <taxon>Brassiceae</taxon>
        <taxon>Brassica</taxon>
    </lineage>
</organism>
<dbReference type="SMART" id="SM00271">
    <property type="entry name" value="DnaJ"/>
    <property type="match status" value="1"/>
</dbReference>
<evidence type="ECO:0000259" key="3">
    <source>
        <dbReference type="PROSITE" id="PS50076"/>
    </source>
</evidence>
<name>A0A8S9FGR2_BRACR</name>
<gene>
    <name evidence="4" type="ORF">F2Q70_00032201</name>
</gene>
<dbReference type="PRINTS" id="PR00625">
    <property type="entry name" value="JDOMAIN"/>
</dbReference>
<sequence>MFSGGPKLPQVPSRTGLAFMMKHERIALFILTVYSVYSALGYVGWLGLLLAFNLAFISTDALIYFFNNKINQQSTDGGPTDPLNGSSFENGPGFPGDRGPGVPSTSGTDSELTSEGEVARLLNCADHYSVLGVPRYGNVGMAYIKREYRKKAMLVHPDKNMGNEKAAEAFKKLQNAYEVLLDSIKRKSYDDELKREELLNCFRRFQNSSQRVCFIVVLLLFHLLKYTIVAQSVIFSLPLFFIQNQDTRGHGFGSSEGEGDEALRECRQIACKKCGNFHAWFLTKKSKSRARWCQDCKDFHQAKDGDGWVEQCSQHVLFGLIQKVDLPRAYVCADSKVYEASEWYICQGMRCPANTHKPSFHVNTNVTGAKRGGGSGSSGQRGNQRMPNANMDETMTEEEFYEWLQNAAQAGMFDSAAESPTSAAASNTSGSSSKKKKKGKKQW</sequence>
<feature type="region of interest" description="Disordered" evidence="1">
    <location>
        <begin position="365"/>
        <end position="388"/>
    </location>
</feature>
<dbReference type="InterPro" id="IPR018253">
    <property type="entry name" value="DnaJ_domain_CS"/>
</dbReference>
<dbReference type="CDD" id="cd06257">
    <property type="entry name" value="DnaJ"/>
    <property type="match status" value="1"/>
</dbReference>
<dbReference type="AlphaFoldDB" id="A0A8S9FGR2"/>
<dbReference type="InterPro" id="IPR001623">
    <property type="entry name" value="DnaJ_domain"/>
</dbReference>
<feature type="compositionally biased region" description="Low complexity" evidence="1">
    <location>
        <begin position="415"/>
        <end position="432"/>
    </location>
</feature>
<comment type="caution">
    <text evidence="4">The sequence shown here is derived from an EMBL/GenBank/DDBJ whole genome shotgun (WGS) entry which is preliminary data.</text>
</comment>
<proteinExistence type="predicted"/>
<feature type="domain" description="J" evidence="3">
    <location>
        <begin position="126"/>
        <end position="193"/>
    </location>
</feature>
<dbReference type="Pfam" id="PF14901">
    <property type="entry name" value="Jiv90"/>
    <property type="match status" value="1"/>
</dbReference>
<feature type="transmembrane region" description="Helical" evidence="2">
    <location>
        <begin position="26"/>
        <end position="43"/>
    </location>
</feature>
<protein>
    <recommendedName>
        <fullName evidence="3">J domain-containing protein</fullName>
    </recommendedName>
</protein>
<dbReference type="EMBL" id="QGKY02002305">
    <property type="protein sequence ID" value="KAF2532551.1"/>
    <property type="molecule type" value="Genomic_DNA"/>
</dbReference>
<keyword evidence="2" id="KW-1133">Transmembrane helix</keyword>